<feature type="region of interest" description="Disordered" evidence="1">
    <location>
        <begin position="295"/>
        <end position="314"/>
    </location>
</feature>
<sequence>MTVERIPVGTGSPEGTNSAYVVPERGLVVDPGPPGEDAWADLRAGLRDAGVEIGDVDHVVATHWHADHVGLTTRLADAAGATVHMHERDAPLLAEYGAARERRRRRDDAALESWGVPPDLIEEVRGADAPSPLPAETEVEAHADGDAVAGAAVLHAPGHTEGHLALSLGDHLFVGDAVLPTYTPNVGGSDTRAGNPLASFLDSLDRLERHGGRVHPGHGTTVDVPARFETIRDHHRTRSRRVFDRVTRVDRPTPWDVAVDLFGEMRGIHAKFGAGEAAAHLTYLAERGDLARVSEDPIRFEPRRSPDGTPTAFD</sequence>
<dbReference type="InterPro" id="IPR050662">
    <property type="entry name" value="Sec-metab_biosynth-thioest"/>
</dbReference>
<dbReference type="Gene3D" id="3.60.15.10">
    <property type="entry name" value="Ribonuclease Z/Hydroxyacylglutathione hydrolase-like"/>
    <property type="match status" value="1"/>
</dbReference>
<dbReference type="InterPro" id="IPR036866">
    <property type="entry name" value="RibonucZ/Hydroxyglut_hydro"/>
</dbReference>
<keyword evidence="4" id="KW-1185">Reference proteome</keyword>
<dbReference type="Pfam" id="PF00753">
    <property type="entry name" value="Lactamase_B"/>
    <property type="match status" value="1"/>
</dbReference>
<feature type="domain" description="Metallo-beta-lactamase" evidence="2">
    <location>
        <begin position="15"/>
        <end position="218"/>
    </location>
</feature>
<organism evidence="3 4">
    <name type="scientific">Halorarum salinum</name>
    <dbReference type="NCBI Taxonomy" id="2743089"/>
    <lineage>
        <taxon>Archaea</taxon>
        <taxon>Methanobacteriati</taxon>
        <taxon>Methanobacteriota</taxon>
        <taxon>Stenosarchaea group</taxon>
        <taxon>Halobacteria</taxon>
        <taxon>Halobacteriales</taxon>
        <taxon>Haloferacaceae</taxon>
        <taxon>Halorarum</taxon>
    </lineage>
</organism>
<protein>
    <submittedName>
        <fullName evidence="3">MBL fold metallo-hydrolase</fullName>
    </submittedName>
</protein>
<dbReference type="AlphaFoldDB" id="A0A7D5LDN7"/>
<dbReference type="KEGG" id="halu:HUG12_20050"/>
<evidence type="ECO:0000256" key="1">
    <source>
        <dbReference type="SAM" id="MobiDB-lite"/>
    </source>
</evidence>
<dbReference type="SUPFAM" id="SSF56281">
    <property type="entry name" value="Metallo-hydrolase/oxidoreductase"/>
    <property type="match status" value="1"/>
</dbReference>
<evidence type="ECO:0000313" key="4">
    <source>
        <dbReference type="Proteomes" id="UP000509626"/>
    </source>
</evidence>
<gene>
    <name evidence="3" type="ORF">HUG12_20050</name>
</gene>
<dbReference type="EMBL" id="CP058579">
    <property type="protein sequence ID" value="QLG63887.1"/>
    <property type="molecule type" value="Genomic_DNA"/>
</dbReference>
<accession>A0A7D5LDN7</accession>
<feature type="compositionally biased region" description="Basic and acidic residues" evidence="1">
    <location>
        <begin position="295"/>
        <end position="306"/>
    </location>
</feature>
<dbReference type="SMART" id="SM00849">
    <property type="entry name" value="Lactamase_B"/>
    <property type="match status" value="1"/>
</dbReference>
<dbReference type="Proteomes" id="UP000509626">
    <property type="component" value="Chromosome"/>
</dbReference>
<evidence type="ECO:0000259" key="2">
    <source>
        <dbReference type="SMART" id="SM00849"/>
    </source>
</evidence>
<dbReference type="RefSeq" id="WP_179270471.1">
    <property type="nucleotide sequence ID" value="NZ_CP058579.1"/>
</dbReference>
<dbReference type="InterPro" id="IPR001279">
    <property type="entry name" value="Metallo-B-lactamas"/>
</dbReference>
<dbReference type="PANTHER" id="PTHR23131:SF4">
    <property type="entry name" value="METALLO-BETA-LACTAMASE SUPERFAMILY POTEIN"/>
    <property type="match status" value="1"/>
</dbReference>
<dbReference type="Gene3D" id="1.10.10.10">
    <property type="entry name" value="Winged helix-like DNA-binding domain superfamily/Winged helix DNA-binding domain"/>
    <property type="match status" value="1"/>
</dbReference>
<reference evidence="3 4" key="1">
    <citation type="submission" date="2020-06" db="EMBL/GenBank/DDBJ databases">
        <title>NJ-3-1, isolated from saline soil.</title>
        <authorList>
            <person name="Cui H.L."/>
            <person name="Shi X."/>
        </authorList>
    </citation>
    <scope>NUCLEOTIDE SEQUENCE [LARGE SCALE GENOMIC DNA]</scope>
    <source>
        <strain evidence="3 4">NJ-3-1</strain>
    </source>
</reference>
<dbReference type="GO" id="GO:0016787">
    <property type="term" value="F:hydrolase activity"/>
    <property type="evidence" value="ECO:0007669"/>
    <property type="project" value="UniProtKB-KW"/>
</dbReference>
<proteinExistence type="predicted"/>
<dbReference type="InterPro" id="IPR036388">
    <property type="entry name" value="WH-like_DNA-bd_sf"/>
</dbReference>
<keyword evidence="3" id="KW-0378">Hydrolase</keyword>
<dbReference type="OrthoDB" id="205181at2157"/>
<dbReference type="PANTHER" id="PTHR23131">
    <property type="entry name" value="ENDORIBONUCLEASE LACTB2"/>
    <property type="match status" value="1"/>
</dbReference>
<evidence type="ECO:0000313" key="3">
    <source>
        <dbReference type="EMBL" id="QLG63887.1"/>
    </source>
</evidence>
<name>A0A7D5LDN7_9EURY</name>
<dbReference type="GeneID" id="56039803"/>